<feature type="non-terminal residue" evidence="1">
    <location>
        <position position="118"/>
    </location>
</feature>
<name>A0ACA9Q0G2_9GLOM</name>
<proteinExistence type="predicted"/>
<accession>A0ACA9Q0G2</accession>
<evidence type="ECO:0000313" key="1">
    <source>
        <dbReference type="EMBL" id="CAG8728601.1"/>
    </source>
</evidence>
<dbReference type="EMBL" id="CAJVPU010035796">
    <property type="protein sequence ID" value="CAG8728601.1"/>
    <property type="molecule type" value="Genomic_DNA"/>
</dbReference>
<keyword evidence="2" id="KW-1185">Reference proteome</keyword>
<dbReference type="Proteomes" id="UP000789702">
    <property type="component" value="Unassembled WGS sequence"/>
</dbReference>
<reference evidence="1" key="1">
    <citation type="submission" date="2021-06" db="EMBL/GenBank/DDBJ databases">
        <authorList>
            <person name="Kallberg Y."/>
            <person name="Tangrot J."/>
            <person name="Rosling A."/>
        </authorList>
    </citation>
    <scope>NUCLEOTIDE SEQUENCE</scope>
    <source>
        <strain evidence="1">IL203A</strain>
    </source>
</reference>
<sequence>STSEVWGFFEKSIWQKDKKTAKCTISNCVHKEFSCENGGSTKPLWHHLEKAYWVQYIMTEDYCKKKKNTQDECGTIELPLAIIKDPELIEIIQYLNPTAQLVKADAIKNIIMSLIIQK</sequence>
<organism evidence="1 2">
    <name type="scientific">Dentiscutata heterogama</name>
    <dbReference type="NCBI Taxonomy" id="1316150"/>
    <lineage>
        <taxon>Eukaryota</taxon>
        <taxon>Fungi</taxon>
        <taxon>Fungi incertae sedis</taxon>
        <taxon>Mucoromycota</taxon>
        <taxon>Glomeromycotina</taxon>
        <taxon>Glomeromycetes</taxon>
        <taxon>Diversisporales</taxon>
        <taxon>Gigasporaceae</taxon>
        <taxon>Dentiscutata</taxon>
    </lineage>
</organism>
<protein>
    <submittedName>
        <fullName evidence="1">3511_t:CDS:1</fullName>
    </submittedName>
</protein>
<evidence type="ECO:0000313" key="2">
    <source>
        <dbReference type="Proteomes" id="UP000789702"/>
    </source>
</evidence>
<comment type="caution">
    <text evidence="1">The sequence shown here is derived from an EMBL/GenBank/DDBJ whole genome shotgun (WGS) entry which is preliminary data.</text>
</comment>
<gene>
    <name evidence="1" type="ORF">DHETER_LOCUS13288</name>
</gene>
<feature type="non-terminal residue" evidence="1">
    <location>
        <position position="1"/>
    </location>
</feature>